<name>A0A024AZV6_9CAUD</name>
<proteinExistence type="predicted"/>
<protein>
    <submittedName>
        <fullName evidence="1">Uncharacterized protein</fullName>
    </submittedName>
</protein>
<organism evidence="1 2">
    <name type="scientific">Bacillus phage CAM003</name>
    <dbReference type="NCBI Taxonomy" id="1486657"/>
    <lineage>
        <taxon>Viruses</taxon>
        <taxon>Duplodnaviria</taxon>
        <taxon>Heunggongvirae</taxon>
        <taxon>Uroviricota</taxon>
        <taxon>Caudoviricetes</taxon>
        <taxon>Herelleviridae</taxon>
        <taxon>Bastillevirinae</taxon>
        <taxon>Bastillevirus</taxon>
        <taxon>Bastillevirus CAM003</taxon>
    </lineage>
</organism>
<accession>A0A024AZV6</accession>
<sequence length="53" mass="6547">MIDFCYIMARVFEMEFASPFESWTDRGLTHAYNYFYDRKQQLVDKGKWRVVEQ</sequence>
<reference evidence="2" key="1">
    <citation type="submission" date="2014-09" db="EMBL/GenBank/DDBJ databases">
        <authorList>
            <person name="Sauder A.B."/>
            <person name="McKenzie Q.R."/>
            <person name="Temple L.M."/>
            <person name="Alexis B.K."/>
            <person name="Al-Atrache Z."/>
            <person name="Lewis L.O."/>
            <person name="Loesser-Casey K.E."/>
            <person name="Mitchell K.J."/>
        </authorList>
    </citation>
    <scope>NUCLEOTIDE SEQUENCE [LARGE SCALE GENOMIC DNA]</scope>
</reference>
<evidence type="ECO:0000313" key="2">
    <source>
        <dbReference type="Proteomes" id="UP000026902"/>
    </source>
</evidence>
<dbReference type="KEGG" id="vg:19526541"/>
<dbReference type="RefSeq" id="YP_009037141.1">
    <property type="nucleotide sequence ID" value="NC_024216.1"/>
</dbReference>
<evidence type="ECO:0000313" key="1">
    <source>
        <dbReference type="EMBL" id="AHZ09675.1"/>
    </source>
</evidence>
<dbReference type="EMBL" id="KJ489397">
    <property type="protein sequence ID" value="AHZ09675.1"/>
    <property type="molecule type" value="Genomic_DNA"/>
</dbReference>
<keyword evidence="2" id="KW-1185">Reference proteome</keyword>
<dbReference type="Proteomes" id="UP000026902">
    <property type="component" value="Segment"/>
</dbReference>
<dbReference type="GeneID" id="19526541"/>